<evidence type="ECO:0000259" key="1">
    <source>
        <dbReference type="PROSITE" id="PS50043"/>
    </source>
</evidence>
<dbReference type="InterPro" id="IPR049945">
    <property type="entry name" value="AAA_22"/>
</dbReference>
<dbReference type="GO" id="GO:0016887">
    <property type="term" value="F:ATP hydrolysis activity"/>
    <property type="evidence" value="ECO:0007669"/>
    <property type="project" value="InterPro"/>
</dbReference>
<dbReference type="InterPro" id="IPR036388">
    <property type="entry name" value="WH-like_DNA-bd_sf"/>
</dbReference>
<dbReference type="Pfam" id="PF00196">
    <property type="entry name" value="GerE"/>
    <property type="match status" value="1"/>
</dbReference>
<dbReference type="CDD" id="cd06170">
    <property type="entry name" value="LuxR_C_like"/>
    <property type="match status" value="1"/>
</dbReference>
<keyword evidence="3" id="KW-1185">Reference proteome</keyword>
<organism evidence="2 3">
    <name type="scientific">Mycolicibacterium neworleansense</name>
    <dbReference type="NCBI Taxonomy" id="146018"/>
    <lineage>
        <taxon>Bacteria</taxon>
        <taxon>Bacillati</taxon>
        <taxon>Actinomycetota</taxon>
        <taxon>Actinomycetes</taxon>
        <taxon>Mycobacteriales</taxon>
        <taxon>Mycobacteriaceae</taxon>
        <taxon>Mycolicibacterium</taxon>
    </lineage>
</organism>
<dbReference type="PRINTS" id="PR00038">
    <property type="entry name" value="HTHLUXR"/>
</dbReference>
<dbReference type="GO" id="GO:0006355">
    <property type="term" value="P:regulation of DNA-templated transcription"/>
    <property type="evidence" value="ECO:0007669"/>
    <property type="project" value="InterPro"/>
</dbReference>
<dbReference type="EMBL" id="CWKH01000001">
    <property type="protein sequence ID" value="CRZ15865.1"/>
    <property type="molecule type" value="Genomic_DNA"/>
</dbReference>
<dbReference type="PANTHER" id="PTHR47691">
    <property type="entry name" value="REGULATOR-RELATED"/>
    <property type="match status" value="1"/>
</dbReference>
<name>A0A0H5RNX5_9MYCO</name>
<dbReference type="PANTHER" id="PTHR47691:SF3">
    <property type="entry name" value="HTH-TYPE TRANSCRIPTIONAL REGULATOR RV0890C-RELATED"/>
    <property type="match status" value="1"/>
</dbReference>
<feature type="domain" description="HTH luxR-type" evidence="1">
    <location>
        <begin position="703"/>
        <end position="768"/>
    </location>
</feature>
<dbReference type="InterPro" id="IPR011990">
    <property type="entry name" value="TPR-like_helical_dom_sf"/>
</dbReference>
<gene>
    <name evidence="2" type="ORF">BN2156_02729</name>
</gene>
<evidence type="ECO:0000313" key="3">
    <source>
        <dbReference type="Proteomes" id="UP000199147"/>
    </source>
</evidence>
<evidence type="ECO:0000313" key="2">
    <source>
        <dbReference type="EMBL" id="CRZ15865.1"/>
    </source>
</evidence>
<dbReference type="Proteomes" id="UP000199147">
    <property type="component" value="Unassembled WGS sequence"/>
</dbReference>
<dbReference type="PROSITE" id="PS50043">
    <property type="entry name" value="HTH_LUXR_2"/>
    <property type="match status" value="1"/>
</dbReference>
<dbReference type="GO" id="GO:0016301">
    <property type="term" value="F:kinase activity"/>
    <property type="evidence" value="ECO:0007669"/>
    <property type="project" value="UniProtKB-KW"/>
</dbReference>
<dbReference type="InterPro" id="IPR016032">
    <property type="entry name" value="Sig_transdc_resp-reg_C-effctor"/>
</dbReference>
<dbReference type="SUPFAM" id="SSF46894">
    <property type="entry name" value="C-terminal effector domain of the bipartite response regulators"/>
    <property type="match status" value="1"/>
</dbReference>
<proteinExistence type="predicted"/>
<protein>
    <submittedName>
        <fullName evidence="2">Serine/threonine-protein kinase transcriptional regulatory protein</fullName>
    </submittedName>
</protein>
<dbReference type="PROSITE" id="PS00622">
    <property type="entry name" value="HTH_LUXR_1"/>
    <property type="match status" value="1"/>
</dbReference>
<dbReference type="STRING" id="146018.BN2156_02729"/>
<keyword evidence="2" id="KW-0808">Transferase</keyword>
<dbReference type="Pfam" id="PF25872">
    <property type="entry name" value="HTH_77"/>
    <property type="match status" value="1"/>
</dbReference>
<accession>A0A0H5RNX5</accession>
<dbReference type="InterPro" id="IPR027417">
    <property type="entry name" value="P-loop_NTPase"/>
</dbReference>
<dbReference type="RefSeq" id="WP_090514577.1">
    <property type="nucleotide sequence ID" value="NZ_CWKH01000001.1"/>
</dbReference>
<keyword evidence="2" id="KW-0418">Kinase</keyword>
<dbReference type="OrthoDB" id="136365at2"/>
<dbReference type="GO" id="GO:0003677">
    <property type="term" value="F:DNA binding"/>
    <property type="evidence" value="ECO:0007669"/>
    <property type="project" value="InterPro"/>
</dbReference>
<dbReference type="SUPFAM" id="SSF48452">
    <property type="entry name" value="TPR-like"/>
    <property type="match status" value="1"/>
</dbReference>
<sequence length="771" mass="84466">MDNTPPSGPRHLLPADLTSLVGRRAEAAEVRRLLGSSRLVTLIGIGGVGKTRLATQVARKSQRAFADGVALAELAGVTDPGLVPLAVAESLGLAVRHQDVVWALTEYLRARDLLLILDNCEHLLDQCAVLARNLLSACPTLRILVTSREALRVSGEHVFLVPPLAVHRSDGDRDTAPTEAVQLFGERAVAVDPDFRITAENSSDIVELCSRLDGLPLAIELAAVRMRALTPAALLDRLDHRHDLLNVGDRSAAPRHHSLRAALEWSYELCSEPERRLWEHLSVFSGWIMLSAAECICSDDVLPREDIAGHLSALVDKSIVARHVAEGHQGYRLLETVAEYGREQLRCRGEEAAVRGRYRAYYCRLAHEFESHWFGPDQLDLVGRMRNEQVNVRAVLGAVLDDPDGGRAALQMAADLFWYWLGCGQLREGRHWLDRALAADASPSSERAAALWANGYIAIAEGKTVVALQMLRESQSLAESLGDTVSLAHATHFRGVAEHNLGNTTLGTELIREGSVLEEAGGPSLHHVLAQEQVGWLHCRRRDPQQAVEVLGRCLAECDLRDERWLRSWILTFLGLANWMLGELDLAQRQLREALAGKTRFHDSLGTAVVIELSAWLAARQDQPRRAARLLGAAQRAWEPIGNYPGGFELPNWNDEISAELRAALGDNEFELLLTEGRALSVDKAIGEAMGDPEPAPAAPALPDRPLASLSRREAEVAGMVAEGMTNKQIAQALVLSLRTVESHVEHIFAKLGVRSRTQVAVLYAAGQPPR</sequence>
<dbReference type="Gene3D" id="1.10.10.10">
    <property type="entry name" value="Winged helix-like DNA-binding domain superfamily/Winged helix DNA-binding domain"/>
    <property type="match status" value="1"/>
</dbReference>
<dbReference type="InterPro" id="IPR000792">
    <property type="entry name" value="Tscrpt_reg_LuxR_C"/>
</dbReference>
<dbReference type="SUPFAM" id="SSF52540">
    <property type="entry name" value="P-loop containing nucleoside triphosphate hydrolases"/>
    <property type="match status" value="1"/>
</dbReference>
<dbReference type="AlphaFoldDB" id="A0A0H5RNX5"/>
<dbReference type="Gene3D" id="3.40.50.300">
    <property type="entry name" value="P-loop containing nucleotide triphosphate hydrolases"/>
    <property type="match status" value="1"/>
</dbReference>
<reference evidence="3" key="1">
    <citation type="submission" date="2015-07" db="EMBL/GenBank/DDBJ databases">
        <authorList>
            <person name="Urmite Genomes"/>
        </authorList>
    </citation>
    <scope>NUCLEOTIDE SEQUENCE [LARGE SCALE GENOMIC DNA]</scope>
    <source>
        <strain evidence="3">type strain: ATCC 49404</strain>
    </source>
</reference>
<dbReference type="Gene3D" id="1.25.40.10">
    <property type="entry name" value="Tetratricopeptide repeat domain"/>
    <property type="match status" value="1"/>
</dbReference>
<dbReference type="SMART" id="SM00421">
    <property type="entry name" value="HTH_LUXR"/>
    <property type="match status" value="1"/>
</dbReference>
<dbReference type="InterPro" id="IPR058852">
    <property type="entry name" value="HTH_77"/>
</dbReference>
<dbReference type="Pfam" id="PF13401">
    <property type="entry name" value="AAA_22"/>
    <property type="match status" value="1"/>
</dbReference>
<dbReference type="PRINTS" id="PR00364">
    <property type="entry name" value="DISEASERSIST"/>
</dbReference>